<evidence type="ECO:0000256" key="1">
    <source>
        <dbReference type="ARBA" id="ARBA00022679"/>
    </source>
</evidence>
<proteinExistence type="predicted"/>
<dbReference type="Pfam" id="PF22938">
    <property type="entry name" value="Integrase_p58_C"/>
    <property type="match status" value="1"/>
</dbReference>
<reference evidence="12" key="1">
    <citation type="submission" date="2021-03" db="EMBL/GenBank/DDBJ databases">
        <authorList>
            <person name="Bekaert M."/>
        </authorList>
    </citation>
    <scope>NUCLEOTIDE SEQUENCE</scope>
</reference>
<dbReference type="Pfam" id="PF17921">
    <property type="entry name" value="Integrase_H2C2"/>
    <property type="match status" value="1"/>
</dbReference>
<dbReference type="GO" id="GO:0015074">
    <property type="term" value="P:DNA integration"/>
    <property type="evidence" value="ECO:0007669"/>
    <property type="project" value="InterPro"/>
</dbReference>
<keyword evidence="3" id="KW-0540">Nuclease</keyword>
<feature type="domain" description="CCHC-type" evidence="9">
    <location>
        <begin position="378"/>
        <end position="392"/>
    </location>
</feature>
<evidence type="ECO:0000256" key="5">
    <source>
        <dbReference type="ARBA" id="ARBA00022801"/>
    </source>
</evidence>
<dbReference type="SUPFAM" id="SSF53098">
    <property type="entry name" value="Ribonuclease H-like"/>
    <property type="match status" value="1"/>
</dbReference>
<dbReference type="SUPFAM" id="SSF56672">
    <property type="entry name" value="DNA/RNA polymerases"/>
    <property type="match status" value="1"/>
</dbReference>
<dbReference type="PANTHER" id="PTHR37984">
    <property type="entry name" value="PROTEIN CBG26694"/>
    <property type="match status" value="1"/>
</dbReference>
<dbReference type="InterPro" id="IPR036875">
    <property type="entry name" value="Znf_CCHC_sf"/>
</dbReference>
<keyword evidence="6" id="KW-0695">RNA-directed DNA polymerase</keyword>
<keyword evidence="7" id="KW-0862">Zinc</keyword>
<evidence type="ECO:0000256" key="6">
    <source>
        <dbReference type="ARBA" id="ARBA00022918"/>
    </source>
</evidence>
<dbReference type="CDD" id="cd00303">
    <property type="entry name" value="retropepsin_like"/>
    <property type="match status" value="1"/>
</dbReference>
<dbReference type="InterPro" id="IPR001584">
    <property type="entry name" value="Integrase_cat-core"/>
</dbReference>
<dbReference type="SUPFAM" id="SSF57756">
    <property type="entry name" value="Retrovirus zinc finger-like domains"/>
    <property type="match status" value="1"/>
</dbReference>
<dbReference type="InterPro" id="IPR036397">
    <property type="entry name" value="RNaseH_sf"/>
</dbReference>
<dbReference type="Gene3D" id="4.10.60.10">
    <property type="entry name" value="Zinc finger, CCHC-type"/>
    <property type="match status" value="1"/>
</dbReference>
<dbReference type="EMBL" id="CAJPWZ010001978">
    <property type="protein sequence ID" value="CAG2227829.1"/>
    <property type="molecule type" value="Genomic_DNA"/>
</dbReference>
<dbReference type="Gene3D" id="2.40.70.10">
    <property type="entry name" value="Acid Proteases"/>
    <property type="match status" value="1"/>
</dbReference>
<evidence type="ECO:0000259" key="9">
    <source>
        <dbReference type="PROSITE" id="PS50158"/>
    </source>
</evidence>
<organism evidence="12 13">
    <name type="scientific">Mytilus edulis</name>
    <name type="common">Blue mussel</name>
    <dbReference type="NCBI Taxonomy" id="6550"/>
    <lineage>
        <taxon>Eukaryota</taxon>
        <taxon>Metazoa</taxon>
        <taxon>Spiralia</taxon>
        <taxon>Lophotrochozoa</taxon>
        <taxon>Mollusca</taxon>
        <taxon>Bivalvia</taxon>
        <taxon>Autobranchia</taxon>
        <taxon>Pteriomorphia</taxon>
        <taxon>Mytilida</taxon>
        <taxon>Mytiloidea</taxon>
        <taxon>Mytilidae</taxon>
        <taxon>Mytilinae</taxon>
        <taxon>Mytilus</taxon>
    </lineage>
</organism>
<dbReference type="GO" id="GO:0008270">
    <property type="term" value="F:zinc ion binding"/>
    <property type="evidence" value="ECO:0007669"/>
    <property type="project" value="UniProtKB-KW"/>
</dbReference>
<dbReference type="GO" id="GO:0003676">
    <property type="term" value="F:nucleic acid binding"/>
    <property type="evidence" value="ECO:0007669"/>
    <property type="project" value="InterPro"/>
</dbReference>
<dbReference type="SUPFAM" id="SSF50630">
    <property type="entry name" value="Acid proteases"/>
    <property type="match status" value="1"/>
</dbReference>
<feature type="compositionally biased region" description="Polar residues" evidence="8">
    <location>
        <begin position="43"/>
        <end position="53"/>
    </location>
</feature>
<dbReference type="Pfam" id="PF00098">
    <property type="entry name" value="zf-CCHC"/>
    <property type="match status" value="1"/>
</dbReference>
<comment type="caution">
    <text evidence="12">The sequence shown here is derived from an EMBL/GenBank/DDBJ whole genome shotgun (WGS) entry which is preliminary data.</text>
</comment>
<keyword evidence="2" id="KW-0548">Nucleotidyltransferase</keyword>
<evidence type="ECO:0000259" key="11">
    <source>
        <dbReference type="PROSITE" id="PS50994"/>
    </source>
</evidence>
<dbReference type="PROSITE" id="PS50994">
    <property type="entry name" value="INTEGRASE"/>
    <property type="match status" value="1"/>
</dbReference>
<evidence type="ECO:0000256" key="4">
    <source>
        <dbReference type="ARBA" id="ARBA00022759"/>
    </source>
</evidence>
<keyword evidence="5" id="KW-0378">Hydrolase</keyword>
<dbReference type="Gene3D" id="3.10.10.10">
    <property type="entry name" value="HIV Type 1 Reverse Transcriptase, subunit A, domain 1"/>
    <property type="match status" value="1"/>
</dbReference>
<dbReference type="Pfam" id="PF13975">
    <property type="entry name" value="gag-asp_proteas"/>
    <property type="match status" value="1"/>
</dbReference>
<dbReference type="GO" id="GO:0006508">
    <property type="term" value="P:proteolysis"/>
    <property type="evidence" value="ECO:0007669"/>
    <property type="project" value="InterPro"/>
</dbReference>
<evidence type="ECO:0000256" key="7">
    <source>
        <dbReference type="PROSITE-ProRule" id="PRU00047"/>
    </source>
</evidence>
<protein>
    <submittedName>
        <fullName evidence="12">Uncharacterized protein</fullName>
    </submittedName>
</protein>
<evidence type="ECO:0000313" key="12">
    <source>
        <dbReference type="EMBL" id="CAG2227829.1"/>
    </source>
</evidence>
<dbReference type="InterPro" id="IPR050951">
    <property type="entry name" value="Retrovirus_Pol_polyprotein"/>
</dbReference>
<feature type="domain" description="Peptidase A2" evidence="10">
    <location>
        <begin position="452"/>
        <end position="532"/>
    </location>
</feature>
<evidence type="ECO:0000256" key="8">
    <source>
        <dbReference type="SAM" id="MobiDB-lite"/>
    </source>
</evidence>
<dbReference type="InterPro" id="IPR021109">
    <property type="entry name" value="Peptidase_aspartic_dom_sf"/>
</dbReference>
<dbReference type="InterPro" id="IPR001995">
    <property type="entry name" value="Peptidase_A2_cat"/>
</dbReference>
<feature type="region of interest" description="Disordered" evidence="8">
    <location>
        <begin position="87"/>
        <end position="142"/>
    </location>
</feature>
<dbReference type="FunFam" id="1.10.340.70:FF:000001">
    <property type="entry name" value="Retrovirus-related Pol polyprotein from transposon gypsy-like Protein"/>
    <property type="match status" value="1"/>
</dbReference>
<dbReference type="SMART" id="SM00343">
    <property type="entry name" value="ZnF_C2HC"/>
    <property type="match status" value="1"/>
</dbReference>
<dbReference type="InterPro" id="IPR041588">
    <property type="entry name" value="Integrase_H2C2"/>
</dbReference>
<evidence type="ECO:0000313" key="13">
    <source>
        <dbReference type="Proteomes" id="UP000683360"/>
    </source>
</evidence>
<keyword evidence="1" id="KW-0808">Transferase</keyword>
<dbReference type="AlphaFoldDB" id="A0A8S3TBR6"/>
<keyword evidence="7" id="KW-0479">Metal-binding</keyword>
<feature type="domain" description="Integrase catalytic" evidence="11">
    <location>
        <begin position="926"/>
        <end position="1020"/>
    </location>
</feature>
<dbReference type="PANTHER" id="PTHR37984:SF5">
    <property type="entry name" value="PROTEIN NYNRIN-LIKE"/>
    <property type="match status" value="1"/>
</dbReference>
<dbReference type="PROSITE" id="PS50158">
    <property type="entry name" value="ZF_CCHC"/>
    <property type="match status" value="1"/>
</dbReference>
<dbReference type="Gene3D" id="3.30.420.10">
    <property type="entry name" value="Ribonuclease H-like superfamily/Ribonuclease H"/>
    <property type="match status" value="1"/>
</dbReference>
<dbReference type="InterPro" id="IPR054465">
    <property type="entry name" value="Integrase_p58-like_C"/>
</dbReference>
<dbReference type="GO" id="GO:0004519">
    <property type="term" value="F:endonuclease activity"/>
    <property type="evidence" value="ECO:0007669"/>
    <property type="project" value="UniProtKB-KW"/>
</dbReference>
<dbReference type="InterPro" id="IPR001878">
    <property type="entry name" value="Znf_CCHC"/>
</dbReference>
<evidence type="ECO:0000256" key="2">
    <source>
        <dbReference type="ARBA" id="ARBA00022695"/>
    </source>
</evidence>
<dbReference type="PROSITE" id="PS00141">
    <property type="entry name" value="ASP_PROTEASE"/>
    <property type="match status" value="1"/>
</dbReference>
<dbReference type="InterPro" id="IPR043502">
    <property type="entry name" value="DNA/RNA_pol_sf"/>
</dbReference>
<feature type="region of interest" description="Disordered" evidence="8">
    <location>
        <begin position="21"/>
        <end position="60"/>
    </location>
</feature>
<feature type="compositionally biased region" description="Polar residues" evidence="8">
    <location>
        <begin position="24"/>
        <end position="36"/>
    </location>
</feature>
<feature type="compositionally biased region" description="Basic residues" evidence="8">
    <location>
        <begin position="415"/>
        <end position="424"/>
    </location>
</feature>
<keyword evidence="13" id="KW-1185">Reference proteome</keyword>
<dbReference type="InterPro" id="IPR012337">
    <property type="entry name" value="RNaseH-like_sf"/>
</dbReference>
<dbReference type="PROSITE" id="PS50175">
    <property type="entry name" value="ASP_PROT_RETROV"/>
    <property type="match status" value="1"/>
</dbReference>
<keyword evidence="7" id="KW-0863">Zinc-finger</keyword>
<dbReference type="InterPro" id="IPR001969">
    <property type="entry name" value="Aspartic_peptidase_AS"/>
</dbReference>
<evidence type="ECO:0000256" key="3">
    <source>
        <dbReference type="ARBA" id="ARBA00022722"/>
    </source>
</evidence>
<evidence type="ECO:0000259" key="10">
    <source>
        <dbReference type="PROSITE" id="PS50175"/>
    </source>
</evidence>
<keyword evidence="4" id="KW-0255">Endonuclease</keyword>
<dbReference type="GO" id="GO:0003964">
    <property type="term" value="F:RNA-directed DNA polymerase activity"/>
    <property type="evidence" value="ECO:0007669"/>
    <property type="project" value="UniProtKB-KW"/>
</dbReference>
<dbReference type="OrthoDB" id="6158722at2759"/>
<dbReference type="Proteomes" id="UP000683360">
    <property type="component" value="Unassembled WGS sequence"/>
</dbReference>
<accession>A0A8S3TBR6</accession>
<feature type="compositionally biased region" description="Polar residues" evidence="8">
    <location>
        <begin position="122"/>
        <end position="133"/>
    </location>
</feature>
<name>A0A8S3TBR6_MYTED</name>
<gene>
    <name evidence="12" type="ORF">MEDL_40829</name>
</gene>
<feature type="region of interest" description="Disordered" evidence="8">
    <location>
        <begin position="397"/>
        <end position="424"/>
    </location>
</feature>
<dbReference type="GO" id="GO:0004190">
    <property type="term" value="F:aspartic-type endopeptidase activity"/>
    <property type="evidence" value="ECO:0007669"/>
    <property type="project" value="InterPro"/>
</dbReference>
<feature type="compositionally biased region" description="Low complexity" evidence="8">
    <location>
        <begin position="100"/>
        <end position="112"/>
    </location>
</feature>
<sequence>MDDLQQHISTLEEDVKQKIEKLRQTQNPRFLTPQHSTPKEQPRNLTDSGIAQTRRTDFGDVTERTVQTQLQRADDAPTLFGPYVSEHEQGARSKQGHYKTTSATPGTSSGGSVEISPILRPSQRNAKQAVNNQEKVRTPGKNTRREIKLANYDGSGEWVDFKSHFEACAIINNWDEYEQGLYLAAALRGHAQSVFSDLPTDKKMNYETLVKSLEERFAPPNQNELYRVQLKERRQHASETLPELGQTIRRLVNRAYPLAPTEVKETLSKDYFLDALHDSEMRIKIKQSRPQNLNQAICLAVELEAFYKAEKRQDFVKPQMRATHADNITEELSKDDKFTEMMDSFTKQLESLRMELNEFKNSGQRNTADPEWKRNQQCYNCGKYGHFKRECRLRKQGGNGNGQYRNHENGSARPVHSRTRRQRRKQIKLNVQNNSTKEAGAYIDVAIGNIKASFLVDTGATVTLISNKLFNSLRKEEMPNLNQVVQTIMSANGSELNVTGKGEFHIWIDHNVYLAEAVVADLALDGIIGLDFLKKNRCLINLQEEHMVCNNQVIPLNFTGQLGCYRVSVVEDTCIQPGTEALVRGHINEYPSTKNEVGLGIIEPCDKFVAKDSALMARTLVKASETVPLRFMNVSNVVKIIRAGTIVGNISPIQDVISDDKNITDIHKDQNLRIELQKLLSNCSENLSQEQKRGVENLLNEYKDLFAASDRDLGRTNLVRHTINTGNNAPVKQPPRRTPIHMREEVDRHIDDMLERGVIEPADGPWSSGIVLVKKKDGTTRFCVDYRKVNDLTVKDAYPLPRIDDSLEQLQCGYSSDWKAQQLVQTVSSKPDECERDKEDDTEISLKHLQDNDKNLQIVRQWVQDGHKPNLKNLGEYNYVIKSLWSQFDDLKIQDGVLCKVHRDNNKSRVIVPLTERRRILQQCHDNKTSGHLGIKKTQSRIKDRFYWPGIDKTRTTPYHPQCDGMVERFNGTLAKMLTAYVDEHHSNWDCLLPYVMMAYRSAQHETTGCTPNRMMLGREVATPVDLMYDVPDYLKKIPQNRWAWELQERMEEAHHFVRKHVGQEMVRQKKYYDKQLNWCKFRKDDQVYVFFPIRKAGHSPKFTSYWRGPFRVLKEYSDVNYLINCGRRGRPQVIHVDRMRLCKGQLLRGETERNENNDDTFEPESVLPEIFNEELDSADNIVDQSDSRDESGYAGRPRRVTKQPAWLHDFVDFVR</sequence>